<reference evidence="3" key="1">
    <citation type="journal article" date="2023" name="Insect Mol. Biol.">
        <title>Genome sequencing provides insights into the evolution of gene families encoding plant cell wall-degrading enzymes in longhorned beetles.</title>
        <authorList>
            <person name="Shin N.R."/>
            <person name="Okamura Y."/>
            <person name="Kirsch R."/>
            <person name="Pauchet Y."/>
        </authorList>
    </citation>
    <scope>NUCLEOTIDE SEQUENCE</scope>
    <source>
        <strain evidence="3">AMC_N1</strain>
    </source>
</reference>
<name>A0AAV8Y9K8_9CUCU</name>
<feature type="region of interest" description="Disordered" evidence="1">
    <location>
        <begin position="116"/>
        <end position="210"/>
    </location>
</feature>
<dbReference type="InterPro" id="IPR031865">
    <property type="entry name" value="DUF4757"/>
</dbReference>
<dbReference type="Pfam" id="PF15949">
    <property type="entry name" value="DUF4757"/>
    <property type="match status" value="1"/>
</dbReference>
<dbReference type="AlphaFoldDB" id="A0AAV8Y9K8"/>
<gene>
    <name evidence="3" type="ORF">NQ318_002489</name>
</gene>
<proteinExistence type="predicted"/>
<dbReference type="Proteomes" id="UP001162162">
    <property type="component" value="Unassembled WGS sequence"/>
</dbReference>
<evidence type="ECO:0000256" key="1">
    <source>
        <dbReference type="SAM" id="MobiDB-lite"/>
    </source>
</evidence>
<feature type="compositionally biased region" description="Basic and acidic residues" evidence="1">
    <location>
        <begin position="1"/>
        <end position="17"/>
    </location>
</feature>
<evidence type="ECO:0000313" key="4">
    <source>
        <dbReference type="Proteomes" id="UP001162162"/>
    </source>
</evidence>
<feature type="compositionally biased region" description="Polar residues" evidence="1">
    <location>
        <begin position="193"/>
        <end position="210"/>
    </location>
</feature>
<feature type="domain" description="DUF4757" evidence="2">
    <location>
        <begin position="90"/>
        <end position="138"/>
    </location>
</feature>
<feature type="compositionally biased region" description="Polar residues" evidence="1">
    <location>
        <begin position="164"/>
        <end position="173"/>
    </location>
</feature>
<accession>A0AAV8Y9K8</accession>
<evidence type="ECO:0000313" key="3">
    <source>
        <dbReference type="EMBL" id="KAJ8947129.1"/>
    </source>
</evidence>
<keyword evidence="4" id="KW-1185">Reference proteome</keyword>
<protein>
    <recommendedName>
        <fullName evidence="2">DUF4757 domain-containing protein</fullName>
    </recommendedName>
</protein>
<feature type="region of interest" description="Disordered" evidence="1">
    <location>
        <begin position="57"/>
        <end position="81"/>
    </location>
</feature>
<comment type="caution">
    <text evidence="3">The sequence shown here is derived from an EMBL/GenBank/DDBJ whole genome shotgun (WGS) entry which is preliminary data.</text>
</comment>
<evidence type="ECO:0000259" key="2">
    <source>
        <dbReference type="Pfam" id="PF15949"/>
    </source>
</evidence>
<dbReference type="EMBL" id="JAPWTK010000169">
    <property type="protein sequence ID" value="KAJ8947129.1"/>
    <property type="molecule type" value="Genomic_DNA"/>
</dbReference>
<sequence length="210" mass="24160">MDSHENERDHAEQDRRNSNNTEYVPTKCRITKPPPPKPATNPLQFIKVAPCPLFQKAQEQIKKSRRNKKGTKGNTRGGGRLATVQFVHEQNLDNWKSSRRKRQEHIIERVVEVKKLTEQEELEKGRRKSKTFNEMMEDRSKGRHKFAIPIYDDDFNDLSDYGIGSSSSKTNSIKDVDTDDSSSILDEKDNHSFDSPSNRDNSSTSKPKSK</sequence>
<organism evidence="3 4">
    <name type="scientific">Aromia moschata</name>
    <dbReference type="NCBI Taxonomy" id="1265417"/>
    <lineage>
        <taxon>Eukaryota</taxon>
        <taxon>Metazoa</taxon>
        <taxon>Ecdysozoa</taxon>
        <taxon>Arthropoda</taxon>
        <taxon>Hexapoda</taxon>
        <taxon>Insecta</taxon>
        <taxon>Pterygota</taxon>
        <taxon>Neoptera</taxon>
        <taxon>Endopterygota</taxon>
        <taxon>Coleoptera</taxon>
        <taxon>Polyphaga</taxon>
        <taxon>Cucujiformia</taxon>
        <taxon>Chrysomeloidea</taxon>
        <taxon>Cerambycidae</taxon>
        <taxon>Cerambycinae</taxon>
        <taxon>Callichromatini</taxon>
        <taxon>Aromia</taxon>
    </lineage>
</organism>
<feature type="region of interest" description="Disordered" evidence="1">
    <location>
        <begin position="1"/>
        <end position="43"/>
    </location>
</feature>